<comment type="caution">
    <text evidence="6">The sequence shown here is derived from an EMBL/GenBank/DDBJ whole genome shotgun (WGS) entry which is preliminary data.</text>
</comment>
<evidence type="ECO:0000256" key="1">
    <source>
        <dbReference type="ARBA" id="ARBA00023157"/>
    </source>
</evidence>
<feature type="region of interest" description="Disordered" evidence="3">
    <location>
        <begin position="1"/>
        <end position="46"/>
    </location>
</feature>
<organism evidence="6 7">
    <name type="scientific">Littorina saxatilis</name>
    <dbReference type="NCBI Taxonomy" id="31220"/>
    <lineage>
        <taxon>Eukaryota</taxon>
        <taxon>Metazoa</taxon>
        <taxon>Spiralia</taxon>
        <taxon>Lophotrochozoa</taxon>
        <taxon>Mollusca</taxon>
        <taxon>Gastropoda</taxon>
        <taxon>Caenogastropoda</taxon>
        <taxon>Littorinimorpha</taxon>
        <taxon>Littorinoidea</taxon>
        <taxon>Littorinidae</taxon>
        <taxon>Littorina</taxon>
    </lineage>
</organism>
<keyword evidence="2" id="KW-0768">Sushi</keyword>
<feature type="compositionally biased region" description="Low complexity" evidence="3">
    <location>
        <begin position="1"/>
        <end position="33"/>
    </location>
</feature>
<comment type="caution">
    <text evidence="2">Lacks conserved residue(s) required for the propagation of feature annotation.</text>
</comment>
<evidence type="ECO:0000259" key="5">
    <source>
        <dbReference type="PROSITE" id="PS50923"/>
    </source>
</evidence>
<evidence type="ECO:0000256" key="4">
    <source>
        <dbReference type="SAM" id="Phobius"/>
    </source>
</evidence>
<dbReference type="EMBL" id="JBAMIC010000010">
    <property type="protein sequence ID" value="KAK7101949.1"/>
    <property type="molecule type" value="Genomic_DNA"/>
</dbReference>
<dbReference type="Proteomes" id="UP001374579">
    <property type="component" value="Unassembled WGS sequence"/>
</dbReference>
<evidence type="ECO:0000313" key="6">
    <source>
        <dbReference type="EMBL" id="KAK7101949.1"/>
    </source>
</evidence>
<feature type="transmembrane region" description="Helical" evidence="4">
    <location>
        <begin position="103"/>
        <end position="127"/>
    </location>
</feature>
<accession>A0AAN9BC79</accession>
<dbReference type="InterPro" id="IPR000436">
    <property type="entry name" value="Sushi_SCR_CCP_dom"/>
</dbReference>
<evidence type="ECO:0000313" key="7">
    <source>
        <dbReference type="Proteomes" id="UP001374579"/>
    </source>
</evidence>
<name>A0AAN9BC79_9CAEN</name>
<protein>
    <recommendedName>
        <fullName evidence="5">Sushi domain-containing protein</fullName>
    </recommendedName>
</protein>
<sequence length="197" mass="20988">MTSGTTTSESTSAPTTSDVTTTTTIPTTTPDPVRCNGDPPPPGQGSSLKLLAPGVLVYTCNPGFVEKRSGSSVVRCDVNATSWTPNKGLVCEPPEEESVVPPWLIVTAVSVAGAAVLTALLFLLAYICRWCGVCHVCNCARADSACCKRQARVNQAPSHVTQSGHVDSEPSNHVTRKEPVARILVYDDYLVRQKEFL</sequence>
<keyword evidence="4" id="KW-0472">Membrane</keyword>
<evidence type="ECO:0000256" key="2">
    <source>
        <dbReference type="PROSITE-ProRule" id="PRU00302"/>
    </source>
</evidence>
<proteinExistence type="predicted"/>
<keyword evidence="4" id="KW-1133">Transmembrane helix</keyword>
<gene>
    <name evidence="6" type="ORF">V1264_020250</name>
</gene>
<keyword evidence="4" id="KW-0812">Transmembrane</keyword>
<keyword evidence="7" id="KW-1185">Reference proteome</keyword>
<feature type="domain" description="Sushi" evidence="5">
    <location>
        <begin position="33"/>
        <end position="93"/>
    </location>
</feature>
<dbReference type="AlphaFoldDB" id="A0AAN9BC79"/>
<dbReference type="InterPro" id="IPR035976">
    <property type="entry name" value="Sushi/SCR/CCP_sf"/>
</dbReference>
<keyword evidence="1" id="KW-1015">Disulfide bond</keyword>
<dbReference type="PROSITE" id="PS50923">
    <property type="entry name" value="SUSHI"/>
    <property type="match status" value="1"/>
</dbReference>
<dbReference type="SUPFAM" id="SSF57535">
    <property type="entry name" value="Complement control module/SCR domain"/>
    <property type="match status" value="1"/>
</dbReference>
<reference evidence="6 7" key="1">
    <citation type="submission" date="2024-02" db="EMBL/GenBank/DDBJ databases">
        <title>Chromosome-scale genome assembly of the rough periwinkle Littorina saxatilis.</title>
        <authorList>
            <person name="De Jode A."/>
            <person name="Faria R."/>
            <person name="Formenti G."/>
            <person name="Sims Y."/>
            <person name="Smith T.P."/>
            <person name="Tracey A."/>
            <person name="Wood J.M.D."/>
            <person name="Zagrodzka Z.B."/>
            <person name="Johannesson K."/>
            <person name="Butlin R.K."/>
            <person name="Leder E.H."/>
        </authorList>
    </citation>
    <scope>NUCLEOTIDE SEQUENCE [LARGE SCALE GENOMIC DNA]</scope>
    <source>
        <strain evidence="6">Snail1</strain>
        <tissue evidence="6">Muscle</tissue>
    </source>
</reference>
<evidence type="ECO:0000256" key="3">
    <source>
        <dbReference type="SAM" id="MobiDB-lite"/>
    </source>
</evidence>